<evidence type="ECO:0000256" key="1">
    <source>
        <dbReference type="SAM" id="Phobius"/>
    </source>
</evidence>
<dbReference type="AlphaFoldDB" id="A0A7S8EDD8"/>
<name>A0A7S8EDD8_9CHLR</name>
<feature type="transmembrane region" description="Helical" evidence="1">
    <location>
        <begin position="149"/>
        <end position="170"/>
    </location>
</feature>
<keyword evidence="1" id="KW-0812">Transmembrane</keyword>
<sequence length="254" mass="28817">MQMTRLIGKLGRNDARLIRRDSFLIFMFFFVIAIAIGLRLALPAINNYLAEQGILPSEAIPYSLTDFYPMFITYMILYTASGVMVGTIFGFMLLDEKDDNTIKAIMVTPVSLNQYVLYRVGLPAVLAFFISLGVTLFVDQALLPLWQMIPIALGSALLAPIISLFYGIFASNKVEGFAYSKFVSLAGWIIVLAWFVQEPIQYIFGLFPPYWISKAYWLAFEGNGLWWVALMTGIIFQVGVIWVMIRRFNTVIHK</sequence>
<reference evidence="2 3" key="1">
    <citation type="submission" date="2020-02" db="EMBL/GenBank/DDBJ databases">
        <authorList>
            <person name="Zheng R.K."/>
            <person name="Sun C.M."/>
        </authorList>
    </citation>
    <scope>NUCLEOTIDE SEQUENCE [LARGE SCALE GENOMIC DNA]</scope>
    <source>
        <strain evidence="3">rifampicinis</strain>
    </source>
</reference>
<protein>
    <submittedName>
        <fullName evidence="2">Uncharacterized protein</fullName>
    </submittedName>
</protein>
<dbReference type="KEGG" id="pmet:G4Y79_10535"/>
<keyword evidence="1" id="KW-1133">Transmembrane helix</keyword>
<evidence type="ECO:0000313" key="2">
    <source>
        <dbReference type="EMBL" id="QPC84784.1"/>
    </source>
</evidence>
<evidence type="ECO:0000313" key="3">
    <source>
        <dbReference type="Proteomes" id="UP000594468"/>
    </source>
</evidence>
<dbReference type="Proteomes" id="UP000594468">
    <property type="component" value="Chromosome"/>
</dbReference>
<feature type="transmembrane region" description="Helical" evidence="1">
    <location>
        <begin position="71"/>
        <end position="94"/>
    </location>
</feature>
<accession>A0A7S8EDD8</accession>
<dbReference type="EMBL" id="CP062983">
    <property type="protein sequence ID" value="QPC84784.1"/>
    <property type="molecule type" value="Genomic_DNA"/>
</dbReference>
<feature type="transmembrane region" description="Helical" evidence="1">
    <location>
        <begin position="21"/>
        <end position="42"/>
    </location>
</feature>
<feature type="transmembrane region" description="Helical" evidence="1">
    <location>
        <begin position="115"/>
        <end position="137"/>
    </location>
</feature>
<gene>
    <name evidence="2" type="ORF">G4Y79_10535</name>
</gene>
<proteinExistence type="predicted"/>
<feature type="transmembrane region" description="Helical" evidence="1">
    <location>
        <begin position="182"/>
        <end position="204"/>
    </location>
</feature>
<organism evidence="2 3">
    <name type="scientific">Phototrophicus methaneseepsis</name>
    <dbReference type="NCBI Taxonomy" id="2710758"/>
    <lineage>
        <taxon>Bacteria</taxon>
        <taxon>Bacillati</taxon>
        <taxon>Chloroflexota</taxon>
        <taxon>Candidatus Thermofontia</taxon>
        <taxon>Phototrophicales</taxon>
        <taxon>Phototrophicaceae</taxon>
        <taxon>Phototrophicus</taxon>
    </lineage>
</organism>
<dbReference type="RefSeq" id="WP_195172847.1">
    <property type="nucleotide sequence ID" value="NZ_CP062983.1"/>
</dbReference>
<feature type="transmembrane region" description="Helical" evidence="1">
    <location>
        <begin position="224"/>
        <end position="245"/>
    </location>
</feature>
<keyword evidence="1" id="KW-0472">Membrane</keyword>
<keyword evidence="3" id="KW-1185">Reference proteome</keyword>